<accession>A0A4C1VAE4</accession>
<keyword evidence="4" id="KW-1185">Reference proteome</keyword>
<evidence type="ECO:0000256" key="1">
    <source>
        <dbReference type="SAM" id="MobiDB-lite"/>
    </source>
</evidence>
<evidence type="ECO:0000313" key="4">
    <source>
        <dbReference type="Proteomes" id="UP000299102"/>
    </source>
</evidence>
<gene>
    <name evidence="3" type="ORF">EVAR_29199_1</name>
</gene>
<protein>
    <recommendedName>
        <fullName evidence="5">Secreted protein</fullName>
    </recommendedName>
</protein>
<organism evidence="3 4">
    <name type="scientific">Eumeta variegata</name>
    <name type="common">Bagworm moth</name>
    <name type="synonym">Eumeta japonica</name>
    <dbReference type="NCBI Taxonomy" id="151549"/>
    <lineage>
        <taxon>Eukaryota</taxon>
        <taxon>Metazoa</taxon>
        <taxon>Ecdysozoa</taxon>
        <taxon>Arthropoda</taxon>
        <taxon>Hexapoda</taxon>
        <taxon>Insecta</taxon>
        <taxon>Pterygota</taxon>
        <taxon>Neoptera</taxon>
        <taxon>Endopterygota</taxon>
        <taxon>Lepidoptera</taxon>
        <taxon>Glossata</taxon>
        <taxon>Ditrysia</taxon>
        <taxon>Tineoidea</taxon>
        <taxon>Psychidae</taxon>
        <taxon>Oiketicinae</taxon>
        <taxon>Eumeta</taxon>
    </lineage>
</organism>
<feature type="signal peptide" evidence="2">
    <location>
        <begin position="1"/>
        <end position="22"/>
    </location>
</feature>
<dbReference type="EMBL" id="BGZK01000313">
    <property type="protein sequence ID" value="GBP36068.1"/>
    <property type="molecule type" value="Genomic_DNA"/>
</dbReference>
<keyword evidence="2" id="KW-0732">Signal</keyword>
<reference evidence="3 4" key="1">
    <citation type="journal article" date="2019" name="Commun. Biol.">
        <title>The bagworm genome reveals a unique fibroin gene that provides high tensile strength.</title>
        <authorList>
            <person name="Kono N."/>
            <person name="Nakamura H."/>
            <person name="Ohtoshi R."/>
            <person name="Tomita M."/>
            <person name="Numata K."/>
            <person name="Arakawa K."/>
        </authorList>
    </citation>
    <scope>NUCLEOTIDE SEQUENCE [LARGE SCALE GENOMIC DNA]</scope>
</reference>
<evidence type="ECO:0008006" key="5">
    <source>
        <dbReference type="Google" id="ProtNLM"/>
    </source>
</evidence>
<proteinExistence type="predicted"/>
<sequence>MSIPVGYLRHLVATLTVAVVLADRSKLPQTCDRYRPRFRLREHGMNSLSPFISIGHAVDHDLDLTPALDFGPRSPRARGERKEEKNPLRAVRAPGHTGTRPYGMEMPSARDCPMDAFRAAPRHRRSREVYSTDWKLRRGLREARGAHRVDDL</sequence>
<feature type="compositionally biased region" description="Basic and acidic residues" evidence="1">
    <location>
        <begin position="77"/>
        <end position="87"/>
    </location>
</feature>
<feature type="region of interest" description="Disordered" evidence="1">
    <location>
        <begin position="66"/>
        <end position="111"/>
    </location>
</feature>
<name>A0A4C1VAE4_EUMVA</name>
<evidence type="ECO:0000256" key="2">
    <source>
        <dbReference type="SAM" id="SignalP"/>
    </source>
</evidence>
<comment type="caution">
    <text evidence="3">The sequence shown here is derived from an EMBL/GenBank/DDBJ whole genome shotgun (WGS) entry which is preliminary data.</text>
</comment>
<dbReference type="AlphaFoldDB" id="A0A4C1VAE4"/>
<dbReference type="Proteomes" id="UP000299102">
    <property type="component" value="Unassembled WGS sequence"/>
</dbReference>
<evidence type="ECO:0000313" key="3">
    <source>
        <dbReference type="EMBL" id="GBP36068.1"/>
    </source>
</evidence>
<feature type="chain" id="PRO_5020023480" description="Secreted protein" evidence="2">
    <location>
        <begin position="23"/>
        <end position="152"/>
    </location>
</feature>